<feature type="signal peptide" evidence="5">
    <location>
        <begin position="1"/>
        <end position="21"/>
    </location>
</feature>
<feature type="compositionally biased region" description="Pro residues" evidence="3">
    <location>
        <begin position="788"/>
        <end position="801"/>
    </location>
</feature>
<feature type="transmembrane region" description="Helical" evidence="4">
    <location>
        <begin position="517"/>
        <end position="541"/>
    </location>
</feature>
<dbReference type="Gene3D" id="2.120.10.80">
    <property type="entry name" value="Kelch-type beta propeller"/>
    <property type="match status" value="1"/>
</dbReference>
<dbReference type="eggNOG" id="ENOG502SIX7">
    <property type="taxonomic scope" value="Eukaryota"/>
</dbReference>
<evidence type="ECO:0000256" key="2">
    <source>
        <dbReference type="ARBA" id="ARBA00022737"/>
    </source>
</evidence>
<evidence type="ECO:0000256" key="5">
    <source>
        <dbReference type="SAM" id="SignalP"/>
    </source>
</evidence>
<accession>M7SU93</accession>
<sequence length="849" mass="91237">MSWFCIGRIALAAVFASAVGAQQSGWQVNQVNATMCAWKALRAATIKDTVYMDGGYLYWLPGLTDGSYAAPTQDDNPLGIVYTWNFSRPFNTSMNVSSVLGTISKAPNGNAANNLAPNYYDGAMLANDHEFFLYGGLLRRTDVYSPPAGNEVLAYQVSQYGAPKGSFHPGFVQDELPDDLTRYITYGGAASAPSENKAWYFGGMRSPSWGPIYYPSSNNSINPSNASDTLVTLDMATQFDETWKNTTLPQEIKGRADPELVWVPVGEQGILVVLGGVSYPDFNNPTVNSQNEAQSEKESPVFMSTIDIYDISRDKWYKQPTIGGPGQLTQGCAVVAVAQDYSSYNIYYYGGYDGIHIDGDYNDDVWILSLPSFMWMKVYSGDAQHGRAGHKCVTPYPDQMVVVGGAATAQTGTNCVEDGIMLNFNLTEGKWLEAYDPSTWSNYGVPQMIHVMIGGDFTGGATMTTPTPTGWADDELAAVFATPYETSKLKSYYPYAPDSDTDPNRVDTGSGGNLPSWVPPVLGVVLGLVFITAIVVAVLLYRRRRLLKGGGIGHSSHPDEQGNRIISWIRGQSGSDKAPTVTTDDTPPPHIDDMESRVNGASIRKPEMAHYRAEMPDTPLVELMDTSPPVELGDTALTPVQIIDKHTRLGSSPNTPHSITTPTHPSTSWRQGSNSMSVSQPDHASSFVSSHHHTGSTGLPAPPPAHQAPRGSFDQHSLHRPDSPALGAAGGGGSNNGSPVVAPSTPNRGGGFDPYAHFRQVSHGSTNGGVVSQPGSPGFTHAQVVGGAPPPGSPLISPPSPSIGQAAPDYVSVHSRNLTSPTSPLQQQQSNNRRSLFHENRDDLGEQRR</sequence>
<proteinExistence type="predicted"/>
<evidence type="ECO:0000313" key="7">
    <source>
        <dbReference type="Proteomes" id="UP000012174"/>
    </source>
</evidence>
<protein>
    <submittedName>
        <fullName evidence="6">Putative kelch repeat protein</fullName>
    </submittedName>
</protein>
<dbReference type="EMBL" id="KB706337">
    <property type="protein sequence ID" value="EMR67852.1"/>
    <property type="molecule type" value="Genomic_DNA"/>
</dbReference>
<evidence type="ECO:0000313" key="6">
    <source>
        <dbReference type="EMBL" id="EMR67852.1"/>
    </source>
</evidence>
<keyword evidence="4" id="KW-1133">Transmembrane helix</keyword>
<feature type="compositionally biased region" description="Basic and acidic residues" evidence="3">
    <location>
        <begin position="836"/>
        <end position="849"/>
    </location>
</feature>
<feature type="compositionally biased region" description="Polar residues" evidence="3">
    <location>
        <begin position="669"/>
        <end position="689"/>
    </location>
</feature>
<dbReference type="AlphaFoldDB" id="M7SU93"/>
<feature type="region of interest" description="Disordered" evidence="3">
    <location>
        <begin position="646"/>
        <end position="849"/>
    </location>
</feature>
<evidence type="ECO:0000256" key="1">
    <source>
        <dbReference type="ARBA" id="ARBA00022441"/>
    </source>
</evidence>
<gene>
    <name evidence="6" type="ORF">UCREL1_5144</name>
</gene>
<dbReference type="PANTHER" id="PTHR46228:SF2">
    <property type="entry name" value="KELCH REPEAT PROTEIN (AFU_ORTHOLOGUE AFUA_4G14350)"/>
    <property type="match status" value="1"/>
</dbReference>
<keyword evidence="5" id="KW-0732">Signal</keyword>
<dbReference type="InterPro" id="IPR011043">
    <property type="entry name" value="Gal_Oxase/kelch_b-propeller"/>
</dbReference>
<evidence type="ECO:0000256" key="3">
    <source>
        <dbReference type="SAM" id="MobiDB-lite"/>
    </source>
</evidence>
<dbReference type="PANTHER" id="PTHR46228">
    <property type="entry name" value="KELCH DOMAIN-CONTAINING PROTEIN"/>
    <property type="match status" value="1"/>
</dbReference>
<keyword evidence="4" id="KW-0472">Membrane</keyword>
<keyword evidence="4" id="KW-0812">Transmembrane</keyword>
<dbReference type="InterPro" id="IPR015915">
    <property type="entry name" value="Kelch-typ_b-propeller"/>
</dbReference>
<dbReference type="HOGENOM" id="CLU_012508_1_0_1"/>
<organism evidence="6 7">
    <name type="scientific">Eutypa lata (strain UCR-EL1)</name>
    <name type="common">Grapevine dieback disease fungus</name>
    <name type="synonym">Eutypa armeniacae</name>
    <dbReference type="NCBI Taxonomy" id="1287681"/>
    <lineage>
        <taxon>Eukaryota</taxon>
        <taxon>Fungi</taxon>
        <taxon>Dikarya</taxon>
        <taxon>Ascomycota</taxon>
        <taxon>Pezizomycotina</taxon>
        <taxon>Sordariomycetes</taxon>
        <taxon>Xylariomycetidae</taxon>
        <taxon>Xylariales</taxon>
        <taxon>Diatrypaceae</taxon>
        <taxon>Eutypa</taxon>
    </lineage>
</organism>
<feature type="compositionally biased region" description="Low complexity" evidence="3">
    <location>
        <begin position="651"/>
        <end position="668"/>
    </location>
</feature>
<feature type="chain" id="PRO_5004085279" evidence="5">
    <location>
        <begin position="22"/>
        <end position="849"/>
    </location>
</feature>
<dbReference type="KEGG" id="ela:UCREL1_5144"/>
<dbReference type="OMA" id="ANDAEWF"/>
<feature type="compositionally biased region" description="Low complexity" evidence="3">
    <location>
        <begin position="818"/>
        <end position="832"/>
    </location>
</feature>
<feature type="compositionally biased region" description="Polar residues" evidence="3">
    <location>
        <begin position="762"/>
        <end position="775"/>
    </location>
</feature>
<evidence type="ECO:0000256" key="4">
    <source>
        <dbReference type="SAM" id="Phobius"/>
    </source>
</evidence>
<keyword evidence="1" id="KW-0880">Kelch repeat</keyword>
<dbReference type="Proteomes" id="UP000012174">
    <property type="component" value="Unassembled WGS sequence"/>
</dbReference>
<keyword evidence="7" id="KW-1185">Reference proteome</keyword>
<reference evidence="7" key="1">
    <citation type="journal article" date="2013" name="Genome Announc.">
        <title>Draft genome sequence of the grapevine dieback fungus Eutypa lata UCR-EL1.</title>
        <authorList>
            <person name="Blanco-Ulate B."/>
            <person name="Rolshausen P.E."/>
            <person name="Cantu D."/>
        </authorList>
    </citation>
    <scope>NUCLEOTIDE SEQUENCE [LARGE SCALE GENOMIC DNA]</scope>
    <source>
        <strain evidence="7">UCR-EL1</strain>
    </source>
</reference>
<name>M7SU93_EUTLA</name>
<dbReference type="SUPFAM" id="SSF50965">
    <property type="entry name" value="Galactose oxidase, central domain"/>
    <property type="match status" value="1"/>
</dbReference>
<feature type="region of interest" description="Disordered" evidence="3">
    <location>
        <begin position="571"/>
        <end position="596"/>
    </location>
</feature>
<dbReference type="OrthoDB" id="10251809at2759"/>
<keyword evidence="2" id="KW-0677">Repeat</keyword>